<keyword evidence="2" id="KW-1185">Reference proteome</keyword>
<evidence type="ECO:0000313" key="1">
    <source>
        <dbReference type="EMBL" id="MBA0605329.1"/>
    </source>
</evidence>
<dbReference type="EMBL" id="JABFAC010000001">
    <property type="protein sequence ID" value="MBA0605329.1"/>
    <property type="molecule type" value="Genomic_DNA"/>
</dbReference>
<proteinExistence type="predicted"/>
<protein>
    <submittedName>
        <fullName evidence="1">Uncharacterized protein</fullName>
    </submittedName>
</protein>
<comment type="caution">
    <text evidence="1">The sequence shown here is derived from an EMBL/GenBank/DDBJ whole genome shotgun (WGS) entry which is preliminary data.</text>
</comment>
<sequence>MALTFSLDFWDCSDTPLCRLFLLLLRQLEEQQKAPVASLIPHAKDCKYLNFCGILFLMNAHPISHVI</sequence>
<accession>A0A7J8QUS9</accession>
<name>A0A7J8QUS9_GOSDV</name>
<dbReference type="Proteomes" id="UP000593561">
    <property type="component" value="Unassembled WGS sequence"/>
</dbReference>
<organism evidence="1 2">
    <name type="scientific">Gossypium davidsonii</name>
    <name type="common">Davidson's cotton</name>
    <name type="synonym">Gossypium klotzschianum subsp. davidsonii</name>
    <dbReference type="NCBI Taxonomy" id="34287"/>
    <lineage>
        <taxon>Eukaryota</taxon>
        <taxon>Viridiplantae</taxon>
        <taxon>Streptophyta</taxon>
        <taxon>Embryophyta</taxon>
        <taxon>Tracheophyta</taxon>
        <taxon>Spermatophyta</taxon>
        <taxon>Magnoliopsida</taxon>
        <taxon>eudicotyledons</taxon>
        <taxon>Gunneridae</taxon>
        <taxon>Pentapetalae</taxon>
        <taxon>rosids</taxon>
        <taxon>malvids</taxon>
        <taxon>Malvales</taxon>
        <taxon>Malvaceae</taxon>
        <taxon>Malvoideae</taxon>
        <taxon>Gossypium</taxon>
    </lineage>
</organism>
<evidence type="ECO:0000313" key="2">
    <source>
        <dbReference type="Proteomes" id="UP000593561"/>
    </source>
</evidence>
<gene>
    <name evidence="1" type="ORF">Godav_017917</name>
</gene>
<reference evidence="1 2" key="1">
    <citation type="journal article" date="2019" name="Genome Biol. Evol.">
        <title>Insights into the evolution of the New World diploid cottons (Gossypium, subgenus Houzingenia) based on genome sequencing.</title>
        <authorList>
            <person name="Grover C.E."/>
            <person name="Arick M.A. 2nd"/>
            <person name="Thrash A."/>
            <person name="Conover J.L."/>
            <person name="Sanders W.S."/>
            <person name="Peterson D.G."/>
            <person name="Frelichowski J.E."/>
            <person name="Scheffler J.A."/>
            <person name="Scheffler B.E."/>
            <person name="Wendel J.F."/>
        </authorList>
    </citation>
    <scope>NUCLEOTIDE SEQUENCE [LARGE SCALE GENOMIC DNA]</scope>
    <source>
        <strain evidence="1">27</strain>
        <tissue evidence="1">Leaf</tissue>
    </source>
</reference>
<dbReference type="AlphaFoldDB" id="A0A7J8QUS9"/>